<proteinExistence type="predicted"/>
<accession>A0A949X4I3</accession>
<dbReference type="Proteomes" id="UP000694308">
    <property type="component" value="Unassembled WGS sequence"/>
</dbReference>
<protein>
    <submittedName>
        <fullName evidence="1">Uncharacterized protein</fullName>
    </submittedName>
</protein>
<dbReference type="RefSeq" id="WP_218323626.1">
    <property type="nucleotide sequence ID" value="NZ_JAEEGC010000186.1"/>
</dbReference>
<comment type="caution">
    <text evidence="1">The sequence shown here is derived from an EMBL/GenBank/DDBJ whole genome shotgun (WGS) entry which is preliminary data.</text>
</comment>
<evidence type="ECO:0000313" key="1">
    <source>
        <dbReference type="EMBL" id="MBV7276544.1"/>
    </source>
</evidence>
<reference evidence="1" key="1">
    <citation type="submission" date="2020-12" db="EMBL/GenBank/DDBJ databases">
        <title>Clostridium thailandense sp. nov., a novel acetogenic bacterium isolated from peat land soil in Thailand.</title>
        <authorList>
            <person name="Chaikitkaew S."/>
            <person name="Birkeland N.K."/>
        </authorList>
    </citation>
    <scope>NUCLEOTIDE SEQUENCE</scope>
    <source>
        <strain evidence="1">PL3</strain>
    </source>
</reference>
<keyword evidence="2" id="KW-1185">Reference proteome</keyword>
<sequence>MNYGKNFSFYRDALNEKYFRPSPLPALNNKDFNPDFWQKYSDKNYNEITLPDWLFNSPKDTIINYFSILREAENISTGGCGTIGLAKGPYPIAYNFLTSKYQSTIDFKAYLSLFKDIGHINLIKLENVTNENTPKGTYKYFIEIETIEPSVNGNTSFAYYYGFVYIEKQNGKYKISDIDLRGQDFLCAAYHGWRHNAELYVDTVYGGWCGLIKKRYPTEQKGYVKNIYASGIDGREYKFEFFQLTNGTDVEIQQFVKTANNQWEPITIDVEKCLKRWRCPYHFF</sequence>
<dbReference type="EMBL" id="JAEEGC010000186">
    <property type="protein sequence ID" value="MBV7276544.1"/>
    <property type="molecule type" value="Genomic_DNA"/>
</dbReference>
<gene>
    <name evidence="1" type="ORF">I6U48_27090</name>
</gene>
<dbReference type="AlphaFoldDB" id="A0A949X4I3"/>
<name>A0A949X4I3_9CLOT</name>
<organism evidence="1 2">
    <name type="scientific">Clostridium thailandense</name>
    <dbReference type="NCBI Taxonomy" id="2794346"/>
    <lineage>
        <taxon>Bacteria</taxon>
        <taxon>Bacillati</taxon>
        <taxon>Bacillota</taxon>
        <taxon>Clostridia</taxon>
        <taxon>Eubacteriales</taxon>
        <taxon>Clostridiaceae</taxon>
        <taxon>Clostridium</taxon>
    </lineage>
</organism>
<evidence type="ECO:0000313" key="2">
    <source>
        <dbReference type="Proteomes" id="UP000694308"/>
    </source>
</evidence>